<gene>
    <name evidence="1" type="ORF">HS961_20370</name>
</gene>
<dbReference type="AlphaFoldDB" id="A0A7G5ELY0"/>
<evidence type="ECO:0000313" key="1">
    <source>
        <dbReference type="EMBL" id="QMV75005.1"/>
    </source>
</evidence>
<proteinExistence type="predicted"/>
<reference evidence="1 2" key="1">
    <citation type="journal article" date="2020" name="G3 (Bethesda)">
        <title>CeMbio - The Caenorhabditis elegans Microbiome Resource.</title>
        <authorList>
            <person name="Dirksen P."/>
            <person name="Assie A."/>
            <person name="Zimmermann J."/>
            <person name="Zhang F."/>
            <person name="Tietje A.M."/>
            <person name="Marsh S.A."/>
            <person name="Felix M.A."/>
            <person name="Shapira M."/>
            <person name="Kaleta C."/>
            <person name="Schulenburg H."/>
            <person name="Samuel B."/>
        </authorList>
    </citation>
    <scope>NUCLEOTIDE SEQUENCE [LARGE SCALE GENOMIC DNA]</scope>
    <source>
        <strain evidence="1 2">BIGb0172</strain>
    </source>
</reference>
<sequence>MTTAINQRERLTKLARGSNPGALVAKAEQPDKKMASMRLFDKEMQEADALAGAKCWRRGFFLRTVFLMGWQQLQDQQDQLQYYFGSGVDAKPEGEGAKYPNVLAGLRLFPSEQQKAMDMANSLGLEHAAPFLRFVYLLGLQLYKQQRGQVQFFAKQ</sequence>
<organism evidence="1 2">
    <name type="scientific">Comamonas piscis</name>
    <dbReference type="NCBI Taxonomy" id="1562974"/>
    <lineage>
        <taxon>Bacteria</taxon>
        <taxon>Pseudomonadati</taxon>
        <taxon>Pseudomonadota</taxon>
        <taxon>Betaproteobacteria</taxon>
        <taxon>Burkholderiales</taxon>
        <taxon>Comamonadaceae</taxon>
        <taxon>Comamonas</taxon>
    </lineage>
</organism>
<accession>A0A7G5ELY0</accession>
<dbReference type="KEGG" id="cpis:HS961_20370"/>
<keyword evidence="2" id="KW-1185">Reference proteome</keyword>
<dbReference type="Proteomes" id="UP000515240">
    <property type="component" value="Chromosome"/>
</dbReference>
<protein>
    <submittedName>
        <fullName evidence="1">Uncharacterized protein</fullName>
    </submittedName>
</protein>
<dbReference type="EMBL" id="CP058554">
    <property type="protein sequence ID" value="QMV75005.1"/>
    <property type="molecule type" value="Genomic_DNA"/>
</dbReference>
<evidence type="ECO:0000313" key="2">
    <source>
        <dbReference type="Proteomes" id="UP000515240"/>
    </source>
</evidence>
<dbReference type="RefSeq" id="WP_182325144.1">
    <property type="nucleotide sequence ID" value="NZ_CP058554.1"/>
</dbReference>
<name>A0A7G5ELY0_9BURK</name>